<dbReference type="AlphaFoldDB" id="A0A9P8TLP7"/>
<reference evidence="1" key="1">
    <citation type="journal article" date="2021" name="Open Biol.">
        <title>Shared evolutionary footprints suggest mitochondrial oxidative damage underlies multiple complex I losses in fungi.</title>
        <authorList>
            <person name="Schikora-Tamarit M.A."/>
            <person name="Marcet-Houben M."/>
            <person name="Nosek J."/>
            <person name="Gabaldon T."/>
        </authorList>
    </citation>
    <scope>NUCLEOTIDE SEQUENCE</scope>
    <source>
        <strain evidence="1">CBS2887</strain>
    </source>
</reference>
<evidence type="ECO:0000313" key="2">
    <source>
        <dbReference type="Proteomes" id="UP000774326"/>
    </source>
</evidence>
<accession>A0A9P8TLP7</accession>
<keyword evidence="2" id="KW-1185">Reference proteome</keyword>
<evidence type="ECO:0000313" key="1">
    <source>
        <dbReference type="EMBL" id="KAH3684213.1"/>
    </source>
</evidence>
<protein>
    <submittedName>
        <fullName evidence="1">Uncharacterized protein</fullName>
    </submittedName>
</protein>
<comment type="caution">
    <text evidence="1">The sequence shown here is derived from an EMBL/GenBank/DDBJ whole genome shotgun (WGS) entry which is preliminary data.</text>
</comment>
<reference evidence="1" key="2">
    <citation type="submission" date="2021-01" db="EMBL/GenBank/DDBJ databases">
        <authorList>
            <person name="Schikora-Tamarit M.A."/>
        </authorList>
    </citation>
    <scope>NUCLEOTIDE SEQUENCE</scope>
    <source>
        <strain evidence="1">CBS2887</strain>
    </source>
</reference>
<dbReference type="Proteomes" id="UP000774326">
    <property type="component" value="Unassembled WGS sequence"/>
</dbReference>
<organism evidence="1 2">
    <name type="scientific">Wickerhamomyces pijperi</name>
    <name type="common">Yeast</name>
    <name type="synonym">Pichia pijperi</name>
    <dbReference type="NCBI Taxonomy" id="599730"/>
    <lineage>
        <taxon>Eukaryota</taxon>
        <taxon>Fungi</taxon>
        <taxon>Dikarya</taxon>
        <taxon>Ascomycota</taxon>
        <taxon>Saccharomycotina</taxon>
        <taxon>Saccharomycetes</taxon>
        <taxon>Phaffomycetales</taxon>
        <taxon>Wickerhamomycetaceae</taxon>
        <taxon>Wickerhamomyces</taxon>
    </lineage>
</organism>
<sequence>MTLSPLFTWISGHGNSPLHVMTGLSNPSKLAVPQPVVQLYSWVSALTREAEADSKARQMFVKLTILGDDIVELAFLGSKSIRIQGVPANFGETEEQI</sequence>
<gene>
    <name evidence="1" type="ORF">WICPIJ_004808</name>
</gene>
<proteinExistence type="predicted"/>
<dbReference type="EMBL" id="JAEUBG010002663">
    <property type="protein sequence ID" value="KAH3684213.1"/>
    <property type="molecule type" value="Genomic_DNA"/>
</dbReference>
<name>A0A9P8TLP7_WICPI</name>